<reference evidence="1 2" key="1">
    <citation type="journal article" date="2012" name="J. Bacteriol.">
        <title>Genome sequence of Pectobacterium sp. strain SCC3193.</title>
        <authorList>
            <person name="Koskinen J.P."/>
            <person name="Laine P."/>
            <person name="Niemi O."/>
            <person name="Nykyri J."/>
            <person name="Harjunpaa H."/>
            <person name="Auvinen P."/>
            <person name="Paulin L."/>
            <person name="Pirhonen M."/>
            <person name="Palva T."/>
            <person name="Holm L."/>
        </authorList>
    </citation>
    <scope>NUCLEOTIDE SEQUENCE [LARGE SCALE GENOMIC DNA]</scope>
    <source>
        <strain evidence="1 2">SCC3193</strain>
    </source>
</reference>
<dbReference type="KEGG" id="pec:W5S_1641"/>
<dbReference type="Proteomes" id="UP000008044">
    <property type="component" value="Chromosome"/>
</dbReference>
<dbReference type="AlphaFoldDB" id="A0A0H3I4V8"/>
<organism evidence="1 2">
    <name type="scientific">Pectobacterium parmentieri</name>
    <dbReference type="NCBI Taxonomy" id="1905730"/>
    <lineage>
        <taxon>Bacteria</taxon>
        <taxon>Pseudomonadati</taxon>
        <taxon>Pseudomonadota</taxon>
        <taxon>Gammaproteobacteria</taxon>
        <taxon>Enterobacterales</taxon>
        <taxon>Pectobacteriaceae</taxon>
        <taxon>Pectobacterium</taxon>
    </lineage>
</organism>
<protein>
    <submittedName>
        <fullName evidence="1">Uncharacterized protein</fullName>
    </submittedName>
</protein>
<dbReference type="EMBL" id="CP003415">
    <property type="protein sequence ID" value="AFI89733.1"/>
    <property type="molecule type" value="Genomic_DNA"/>
</dbReference>
<dbReference type="eggNOG" id="ENOG5032WZ6">
    <property type="taxonomic scope" value="Bacteria"/>
</dbReference>
<accession>A0A0H3I4V8</accession>
<evidence type="ECO:0000313" key="1">
    <source>
        <dbReference type="EMBL" id="AFI89733.1"/>
    </source>
</evidence>
<name>A0A0H3I4V8_PECPM</name>
<sequence length="73" mass="8517">MTVKKFKQQISSDQEPLYFSEAKKKQGTKKVITCQKIIFSAEVAKVLGCDIGYNYDYADIPYTKKRKHWGEHQ</sequence>
<gene>
    <name evidence="1" type="ordered locus">W5S_1641</name>
</gene>
<proteinExistence type="predicted"/>
<dbReference type="HOGENOM" id="CLU_2701485_0_0_6"/>
<evidence type="ECO:0000313" key="2">
    <source>
        <dbReference type="Proteomes" id="UP000008044"/>
    </source>
</evidence>